<dbReference type="GO" id="GO:0005886">
    <property type="term" value="C:plasma membrane"/>
    <property type="evidence" value="ECO:0007669"/>
    <property type="project" value="TreeGrafter"/>
</dbReference>
<dbReference type="InterPro" id="IPR029787">
    <property type="entry name" value="Nucleotide_cyclase"/>
</dbReference>
<dbReference type="GO" id="GO:0035556">
    <property type="term" value="P:intracellular signal transduction"/>
    <property type="evidence" value="ECO:0007669"/>
    <property type="project" value="InterPro"/>
</dbReference>
<dbReference type="EMBL" id="BLLF01000330">
    <property type="protein sequence ID" value="GFH10610.1"/>
    <property type="molecule type" value="Genomic_DNA"/>
</dbReference>
<keyword evidence="2" id="KW-0812">Transmembrane</keyword>
<keyword evidence="5" id="KW-0472">Membrane</keyword>
<evidence type="ECO:0000256" key="6">
    <source>
        <dbReference type="ARBA" id="ARBA00023239"/>
    </source>
</evidence>
<feature type="region of interest" description="Disordered" evidence="7">
    <location>
        <begin position="45"/>
        <end position="65"/>
    </location>
</feature>
<comment type="subcellular location">
    <subcellularLocation>
        <location evidence="1">Membrane</location>
    </subcellularLocation>
</comment>
<dbReference type="GO" id="GO:0001653">
    <property type="term" value="F:peptide receptor activity"/>
    <property type="evidence" value="ECO:0007669"/>
    <property type="project" value="TreeGrafter"/>
</dbReference>
<reference evidence="9 10" key="1">
    <citation type="submission" date="2020-02" db="EMBL/GenBank/DDBJ databases">
        <title>Draft genome sequence of Haematococcus lacustris strain NIES-144.</title>
        <authorList>
            <person name="Morimoto D."/>
            <person name="Nakagawa S."/>
            <person name="Yoshida T."/>
            <person name="Sawayama S."/>
        </authorList>
    </citation>
    <scope>NUCLEOTIDE SEQUENCE [LARGE SCALE GENOMIC DNA]</scope>
    <source>
        <strain evidence="9 10">NIES-144</strain>
    </source>
</reference>
<gene>
    <name evidence="9" type="ORF">HaLaN_05951</name>
</gene>
<feature type="domain" description="Guanylate cyclase" evidence="8">
    <location>
        <begin position="2"/>
        <end position="44"/>
    </location>
</feature>
<dbReference type="PANTHER" id="PTHR11920:SF335">
    <property type="entry name" value="GUANYLATE CYCLASE"/>
    <property type="match status" value="1"/>
</dbReference>
<dbReference type="GO" id="GO:0004016">
    <property type="term" value="F:adenylate cyclase activity"/>
    <property type="evidence" value="ECO:0007669"/>
    <property type="project" value="TreeGrafter"/>
</dbReference>
<dbReference type="InterPro" id="IPR050401">
    <property type="entry name" value="Cyclic_nucleotide_synthase"/>
</dbReference>
<dbReference type="Proteomes" id="UP000485058">
    <property type="component" value="Unassembled WGS sequence"/>
</dbReference>
<evidence type="ECO:0000256" key="1">
    <source>
        <dbReference type="ARBA" id="ARBA00004370"/>
    </source>
</evidence>
<evidence type="ECO:0000256" key="5">
    <source>
        <dbReference type="ARBA" id="ARBA00023136"/>
    </source>
</evidence>
<dbReference type="InterPro" id="IPR001054">
    <property type="entry name" value="A/G_cyclase"/>
</dbReference>
<proteinExistence type="predicted"/>
<keyword evidence="6" id="KW-0456">Lyase</keyword>
<dbReference type="SUPFAM" id="SSF55073">
    <property type="entry name" value="Nucleotide cyclase"/>
    <property type="match status" value="1"/>
</dbReference>
<dbReference type="Pfam" id="PF00211">
    <property type="entry name" value="Guanylate_cyc"/>
    <property type="match status" value="1"/>
</dbReference>
<dbReference type="GO" id="GO:0004383">
    <property type="term" value="F:guanylate cyclase activity"/>
    <property type="evidence" value="ECO:0007669"/>
    <property type="project" value="TreeGrafter"/>
</dbReference>
<keyword evidence="4" id="KW-1133">Transmembrane helix</keyword>
<dbReference type="Gene3D" id="3.30.70.1230">
    <property type="entry name" value="Nucleotide cyclase"/>
    <property type="match status" value="1"/>
</dbReference>
<evidence type="ECO:0000313" key="10">
    <source>
        <dbReference type="Proteomes" id="UP000485058"/>
    </source>
</evidence>
<dbReference type="GO" id="GO:0000166">
    <property type="term" value="F:nucleotide binding"/>
    <property type="evidence" value="ECO:0007669"/>
    <property type="project" value="UniProtKB-KW"/>
</dbReference>
<name>A0A699YKL8_HAELA</name>
<keyword evidence="10" id="KW-1185">Reference proteome</keyword>
<comment type="caution">
    <text evidence="9">The sequence shown here is derived from an EMBL/GenBank/DDBJ whole genome shotgun (WGS) entry which is preliminary data.</text>
</comment>
<accession>A0A699YKL8</accession>
<keyword evidence="3" id="KW-0547">Nucleotide-binding</keyword>
<evidence type="ECO:0000256" key="4">
    <source>
        <dbReference type="ARBA" id="ARBA00022989"/>
    </source>
</evidence>
<organism evidence="9 10">
    <name type="scientific">Haematococcus lacustris</name>
    <name type="common">Green alga</name>
    <name type="synonym">Haematococcus pluvialis</name>
    <dbReference type="NCBI Taxonomy" id="44745"/>
    <lineage>
        <taxon>Eukaryota</taxon>
        <taxon>Viridiplantae</taxon>
        <taxon>Chlorophyta</taxon>
        <taxon>core chlorophytes</taxon>
        <taxon>Chlorophyceae</taxon>
        <taxon>CS clade</taxon>
        <taxon>Chlamydomonadales</taxon>
        <taxon>Haematococcaceae</taxon>
        <taxon>Haematococcus</taxon>
    </lineage>
</organism>
<dbReference type="GO" id="GO:0007168">
    <property type="term" value="P:receptor guanylyl cyclase signaling pathway"/>
    <property type="evidence" value="ECO:0007669"/>
    <property type="project" value="TreeGrafter"/>
</dbReference>
<feature type="non-terminal residue" evidence="9">
    <location>
        <position position="1"/>
    </location>
</feature>
<evidence type="ECO:0000313" key="9">
    <source>
        <dbReference type="EMBL" id="GFH10610.1"/>
    </source>
</evidence>
<dbReference type="PANTHER" id="PTHR11920">
    <property type="entry name" value="GUANYLYL CYCLASE"/>
    <property type="match status" value="1"/>
</dbReference>
<sequence>MNTASRMESTSLPGRVQVSDTTLQLLGDKAERWEPTGGVQVKGSLATPMAHLTPGPPLNHTRLPP</sequence>
<evidence type="ECO:0000256" key="3">
    <source>
        <dbReference type="ARBA" id="ARBA00022741"/>
    </source>
</evidence>
<protein>
    <submittedName>
        <fullName evidence="9">Guanylate cyclase domain-containing protein</fullName>
    </submittedName>
</protein>
<evidence type="ECO:0000256" key="2">
    <source>
        <dbReference type="ARBA" id="ARBA00022692"/>
    </source>
</evidence>
<evidence type="ECO:0000259" key="8">
    <source>
        <dbReference type="Pfam" id="PF00211"/>
    </source>
</evidence>
<evidence type="ECO:0000256" key="7">
    <source>
        <dbReference type="SAM" id="MobiDB-lite"/>
    </source>
</evidence>
<dbReference type="AlphaFoldDB" id="A0A699YKL8"/>